<evidence type="ECO:0000259" key="3">
    <source>
        <dbReference type="Pfam" id="PF04024"/>
    </source>
</evidence>
<sequence>MYNHWSLNQNEIMTNSMNSPHNPYKVRPSESNPYGAPQTGSHQWQDSRTSAGSAHDPSALIRTIWSTRPVRLPSEQNSDAWVFGVAEGIGVRYNIDANLVRLFFAILAITGGGGFLLYGLCILLMPKYSVPLSPLEAVLNNTKDPRYSEEKDWAYALIVIIAITMFGAGWLTDGWGLVGLSVGALLLWLLHQRQPGVPPALHWHPYPNSTVDVNKDAPKASESNLPIGEPQIDQADPVFTPVEGFEPKRQTPPSWDPLGAAPFAWDLPDPDQVLGAQSVDSSSSTTDSTKKKRSGLRKFVMGVLGVALGIALVMSAFVAAGLVFGERDSSSSTIGSTGAVYLLDSEAGKTDISISSTTVLLDDLTINGDSTHDINTYSSAVTIELPSQTTGPSYRIRTECEAIFGAVANCADARDHVVKGNDWTPELASDTGRLPMLRLHIKSVFSSVNVQTGK</sequence>
<name>A0A0A2DRL7_9CORY</name>
<protein>
    <recommendedName>
        <fullName evidence="3">Phage shock protein PspC N-terminal domain-containing protein</fullName>
    </recommendedName>
</protein>
<evidence type="ECO:0000313" key="4">
    <source>
        <dbReference type="EMBL" id="KGM19466.1"/>
    </source>
</evidence>
<gene>
    <name evidence="4" type="ORF">MA47_01190</name>
</gene>
<evidence type="ECO:0000313" key="5">
    <source>
        <dbReference type="Proteomes" id="UP000030145"/>
    </source>
</evidence>
<dbReference type="Proteomes" id="UP000030145">
    <property type="component" value="Unassembled WGS sequence"/>
</dbReference>
<feature type="compositionally biased region" description="Polar residues" evidence="1">
    <location>
        <begin position="38"/>
        <end position="52"/>
    </location>
</feature>
<reference evidence="4 5" key="1">
    <citation type="submission" date="2014-10" db="EMBL/GenBank/DDBJ databases">
        <title>Whole Genome sequence of Corynebacterium auriscanis strain CIP 106629.</title>
        <authorList>
            <person name="Hassan S.S."/>
            <person name="Jamal S.B."/>
            <person name="Tiwari S."/>
            <person name="Oliveira L.D.C."/>
            <person name="Souza F."/>
            <person name="Mariano D.C."/>
            <person name="Almeida S."/>
            <person name="Dorella F."/>
            <person name="Pereira F."/>
            <person name="Carvalho A."/>
            <person name="Leal C.A."/>
            <person name="Soares S.D.C."/>
            <person name="Figueiredo H.C."/>
            <person name="Silva A."/>
            <person name="Azevedo V.A."/>
        </authorList>
    </citation>
    <scope>NUCLEOTIDE SEQUENCE [LARGE SCALE GENOMIC DNA]</scope>
    <source>
        <strain evidence="4 5">CIP 106629</strain>
    </source>
</reference>
<dbReference type="InterPro" id="IPR007168">
    <property type="entry name" value="Phageshock_PspC_N"/>
</dbReference>
<evidence type="ECO:0000256" key="1">
    <source>
        <dbReference type="SAM" id="MobiDB-lite"/>
    </source>
</evidence>
<dbReference type="EMBL" id="JRVJ01000001">
    <property type="protein sequence ID" value="KGM19466.1"/>
    <property type="molecule type" value="Genomic_DNA"/>
</dbReference>
<keyword evidence="5" id="KW-1185">Reference proteome</keyword>
<accession>A0A0A2DRL7</accession>
<feature type="domain" description="Phage shock protein PspC N-terminal" evidence="3">
    <location>
        <begin position="77"/>
        <end position="127"/>
    </location>
</feature>
<keyword evidence="2" id="KW-0812">Transmembrane</keyword>
<feature type="transmembrane region" description="Helical" evidence="2">
    <location>
        <begin position="299"/>
        <end position="324"/>
    </location>
</feature>
<evidence type="ECO:0000256" key="2">
    <source>
        <dbReference type="SAM" id="Phobius"/>
    </source>
</evidence>
<organism evidence="4 5">
    <name type="scientific">Corynebacterium auriscanis</name>
    <dbReference type="NCBI Taxonomy" id="99807"/>
    <lineage>
        <taxon>Bacteria</taxon>
        <taxon>Bacillati</taxon>
        <taxon>Actinomycetota</taxon>
        <taxon>Actinomycetes</taxon>
        <taxon>Mycobacteriales</taxon>
        <taxon>Corynebacteriaceae</taxon>
        <taxon>Corynebacterium</taxon>
    </lineage>
</organism>
<feature type="region of interest" description="Disordered" evidence="1">
    <location>
        <begin position="13"/>
        <end position="56"/>
    </location>
</feature>
<dbReference type="Pfam" id="PF04024">
    <property type="entry name" value="PspC"/>
    <property type="match status" value="1"/>
</dbReference>
<feature type="transmembrane region" description="Helical" evidence="2">
    <location>
        <begin position="153"/>
        <end position="171"/>
    </location>
</feature>
<feature type="transmembrane region" description="Helical" evidence="2">
    <location>
        <begin position="102"/>
        <end position="125"/>
    </location>
</feature>
<proteinExistence type="predicted"/>
<keyword evidence="2" id="KW-1133">Transmembrane helix</keyword>
<keyword evidence="2" id="KW-0472">Membrane</keyword>
<comment type="caution">
    <text evidence="4">The sequence shown here is derived from an EMBL/GenBank/DDBJ whole genome shotgun (WGS) entry which is preliminary data.</text>
</comment>
<dbReference type="AlphaFoldDB" id="A0A0A2DRL7"/>